<proteinExistence type="predicted"/>
<name>A0A2I0KZC9_PUNGR</name>
<evidence type="ECO:0000313" key="2">
    <source>
        <dbReference type="EMBL" id="PKI73226.1"/>
    </source>
</evidence>
<evidence type="ECO:0000313" key="3">
    <source>
        <dbReference type="Proteomes" id="UP000233551"/>
    </source>
</evidence>
<dbReference type="AlphaFoldDB" id="A0A2I0KZC9"/>
<keyword evidence="3" id="KW-1185">Reference proteome</keyword>
<sequence>MSGNSLNRSLGDLVGSGKPKEPLGLTPREENGCGATSLPVLLSRRRGGSLRTSLESKQVGFDSPLFHHYRLSLSRRRGSRVRFPSLGLHLSRSPQCRRVASQVVVVLPIRTSPESSSTPSCHGPGLSLSLSLSLSLYTISCFYPPIVDLVVDVSIAVAKLEELD</sequence>
<organism evidence="2 3">
    <name type="scientific">Punica granatum</name>
    <name type="common">Pomegranate</name>
    <dbReference type="NCBI Taxonomy" id="22663"/>
    <lineage>
        <taxon>Eukaryota</taxon>
        <taxon>Viridiplantae</taxon>
        <taxon>Streptophyta</taxon>
        <taxon>Embryophyta</taxon>
        <taxon>Tracheophyta</taxon>
        <taxon>Spermatophyta</taxon>
        <taxon>Magnoliopsida</taxon>
        <taxon>eudicotyledons</taxon>
        <taxon>Gunneridae</taxon>
        <taxon>Pentapetalae</taxon>
        <taxon>rosids</taxon>
        <taxon>malvids</taxon>
        <taxon>Myrtales</taxon>
        <taxon>Lythraceae</taxon>
        <taxon>Punica</taxon>
    </lineage>
</organism>
<protein>
    <submittedName>
        <fullName evidence="2">Uncharacterized protein</fullName>
    </submittedName>
</protein>
<reference evidence="2 3" key="1">
    <citation type="submission" date="2017-11" db="EMBL/GenBank/DDBJ databases">
        <title>De-novo sequencing of pomegranate (Punica granatum L.) genome.</title>
        <authorList>
            <person name="Akparov Z."/>
            <person name="Amiraslanov A."/>
            <person name="Hajiyeva S."/>
            <person name="Abbasov M."/>
            <person name="Kaur K."/>
            <person name="Hamwieh A."/>
            <person name="Solovyev V."/>
            <person name="Salamov A."/>
            <person name="Braich B."/>
            <person name="Kosarev P."/>
            <person name="Mahmoud A."/>
            <person name="Hajiyev E."/>
            <person name="Babayeva S."/>
            <person name="Izzatullayeva V."/>
            <person name="Mammadov A."/>
            <person name="Mammadov A."/>
            <person name="Sharifova S."/>
            <person name="Ojaghi J."/>
            <person name="Eynullazada K."/>
            <person name="Bayramov B."/>
            <person name="Abdulazimova A."/>
            <person name="Shahmuradov I."/>
        </authorList>
    </citation>
    <scope>NUCLEOTIDE SEQUENCE [LARGE SCALE GENOMIC DNA]</scope>
    <source>
        <strain evidence="3">cv. AG2017</strain>
        <tissue evidence="2">Leaf</tissue>
    </source>
</reference>
<evidence type="ECO:0000256" key="1">
    <source>
        <dbReference type="SAM" id="MobiDB-lite"/>
    </source>
</evidence>
<gene>
    <name evidence="2" type="ORF">CRG98_006361</name>
</gene>
<dbReference type="Proteomes" id="UP000233551">
    <property type="component" value="Unassembled WGS sequence"/>
</dbReference>
<feature type="region of interest" description="Disordered" evidence="1">
    <location>
        <begin position="1"/>
        <end position="36"/>
    </location>
</feature>
<dbReference type="EMBL" id="PGOL01000281">
    <property type="protein sequence ID" value="PKI73226.1"/>
    <property type="molecule type" value="Genomic_DNA"/>
</dbReference>
<accession>A0A2I0KZC9</accession>
<comment type="caution">
    <text evidence="2">The sequence shown here is derived from an EMBL/GenBank/DDBJ whole genome shotgun (WGS) entry which is preliminary data.</text>
</comment>